<name>A0ABS7QBZ2_9ACTN</name>
<organism evidence="2 3">
    <name type="scientific">Actinacidiphila acidipaludis</name>
    <dbReference type="NCBI Taxonomy" id="2873382"/>
    <lineage>
        <taxon>Bacteria</taxon>
        <taxon>Bacillati</taxon>
        <taxon>Actinomycetota</taxon>
        <taxon>Actinomycetes</taxon>
        <taxon>Kitasatosporales</taxon>
        <taxon>Streptomycetaceae</taxon>
        <taxon>Actinacidiphila</taxon>
    </lineage>
</organism>
<keyword evidence="3" id="KW-1185">Reference proteome</keyword>
<proteinExistence type="predicted"/>
<feature type="transmembrane region" description="Helical" evidence="1">
    <location>
        <begin position="65"/>
        <end position="87"/>
    </location>
</feature>
<dbReference type="InterPro" id="IPR045428">
    <property type="entry name" value="EACC1"/>
</dbReference>
<dbReference type="Pfam" id="PF19953">
    <property type="entry name" value="EACC1"/>
    <property type="match status" value="1"/>
</dbReference>
<keyword evidence="1" id="KW-1133">Transmembrane helix</keyword>
<protein>
    <submittedName>
        <fullName evidence="2">Uncharacterized protein</fullName>
    </submittedName>
</protein>
<evidence type="ECO:0000256" key="1">
    <source>
        <dbReference type="SAM" id="Phobius"/>
    </source>
</evidence>
<dbReference type="EMBL" id="JAINZZ010000035">
    <property type="protein sequence ID" value="MBY8880690.1"/>
    <property type="molecule type" value="Genomic_DNA"/>
</dbReference>
<gene>
    <name evidence="2" type="ORF">K7862_24070</name>
</gene>
<accession>A0ABS7QBZ2</accession>
<sequence>MVRVSVSARAEGRPVDVTLEVEGHRAADELRSLREWLLNEDGLRGRVRLVDGPVVPGTLGAGVEALAVALAPGGIATAVASVLIAWIRHRTSDVTLKVTRPDGTSYELTATDVPDFGTAAVADLAAQLSASAASTPAVAAGSPAAGEEDTAG</sequence>
<evidence type="ECO:0000313" key="3">
    <source>
        <dbReference type="Proteomes" id="UP000778578"/>
    </source>
</evidence>
<keyword evidence="1" id="KW-0472">Membrane</keyword>
<keyword evidence="1" id="KW-0812">Transmembrane</keyword>
<dbReference type="Proteomes" id="UP000778578">
    <property type="component" value="Unassembled WGS sequence"/>
</dbReference>
<comment type="caution">
    <text evidence="2">The sequence shown here is derived from an EMBL/GenBank/DDBJ whole genome shotgun (WGS) entry which is preliminary data.</text>
</comment>
<reference evidence="2 3" key="1">
    <citation type="submission" date="2021-08" db="EMBL/GenBank/DDBJ databases">
        <title>WGS of actinomycetes from Thailand.</title>
        <authorList>
            <person name="Thawai C."/>
        </authorList>
    </citation>
    <scope>NUCLEOTIDE SEQUENCE [LARGE SCALE GENOMIC DNA]</scope>
    <source>
        <strain evidence="2 3">PLK6-54</strain>
    </source>
</reference>
<evidence type="ECO:0000313" key="2">
    <source>
        <dbReference type="EMBL" id="MBY8880690.1"/>
    </source>
</evidence>